<dbReference type="InterPro" id="IPR027417">
    <property type="entry name" value="P-loop_NTPase"/>
</dbReference>
<evidence type="ECO:0000259" key="2">
    <source>
        <dbReference type="SMART" id="SM00491"/>
    </source>
</evidence>
<feature type="chain" id="PRO_5040751635" evidence="1">
    <location>
        <begin position="33"/>
        <end position="506"/>
    </location>
</feature>
<gene>
    <name evidence="3" type="primary">DDX11</name>
    <name evidence="3" type="ORF">IWW36_003956</name>
</gene>
<feature type="domain" description="ATP-dependent helicase C-terminal" evidence="2">
    <location>
        <begin position="286"/>
        <end position="463"/>
    </location>
</feature>
<dbReference type="GO" id="GO:0034085">
    <property type="term" value="P:establishment of sister chromatid cohesion"/>
    <property type="evidence" value="ECO:0007669"/>
    <property type="project" value="TreeGrafter"/>
</dbReference>
<keyword evidence="3" id="KW-0067">ATP-binding</keyword>
<dbReference type="GO" id="GO:0005524">
    <property type="term" value="F:ATP binding"/>
    <property type="evidence" value="ECO:0007669"/>
    <property type="project" value="InterPro"/>
</dbReference>
<keyword evidence="1" id="KW-0732">Signal</keyword>
<comment type="caution">
    <text evidence="3">The sequence shown here is derived from an EMBL/GenBank/DDBJ whole genome shotgun (WGS) entry which is preliminary data.</text>
</comment>
<dbReference type="SMART" id="SM00491">
    <property type="entry name" value="HELICc2"/>
    <property type="match status" value="1"/>
</dbReference>
<dbReference type="InterPro" id="IPR013020">
    <property type="entry name" value="Rad3/Chl1-like"/>
</dbReference>
<keyword evidence="3" id="KW-0347">Helicase</keyword>
<feature type="non-terminal residue" evidence="3">
    <location>
        <position position="1"/>
    </location>
</feature>
<keyword evidence="3" id="KW-0378">Hydrolase</keyword>
<accession>A0A9W8LWQ4</accession>
<dbReference type="GO" id="GO:0016818">
    <property type="term" value="F:hydrolase activity, acting on acid anhydrides, in phosphorus-containing anhydrides"/>
    <property type="evidence" value="ECO:0007669"/>
    <property type="project" value="InterPro"/>
</dbReference>
<dbReference type="Gene3D" id="3.40.50.300">
    <property type="entry name" value="P-loop containing nucleotide triphosphate hydrolases"/>
    <property type="match status" value="1"/>
</dbReference>
<dbReference type="OrthoDB" id="267079at2759"/>
<sequence length="506" mass="55876">RYWQRLRGSNVVHIRHAIALLRTLLKYLQAYAQTTNHEDVLVRGVNQFLHEARADHINVFKIDRYLRESKIGRKLNMFADRSANASCDGSKRTCTGNQAAQTDSSLSSSVAPATAVAALEAFIGCIGSPDRTGARIVVRRRQQQSPGNVEKYAEITYVLMDPSEAFGELRRQARAVVLAGGTMTPATDIVEQLLPRFGRLSRLECNARELYKLDPKNVQLFAWPHVVAPSHICAMVVEAGPTNVPLRFALRDQQQQDQTCFRECGWALASLCNVIPGGVVVFFPSHSLLSRMLQEWRSCGVAERISKRKKLIAESPSGNDGSSQNVLAEYMKCVRKPGSLGAVLLSVVGGRLSEGINFSDDLGRAVVMIGLPFPSLASPELNERLLYYESIGSRQHQEQQNKANDSSLVASNAAASKSYSMGPRARQLYESLCMRAVNQSIGRAIRHRGDYAAIVFLDMRYAESRISSKLPSWITGSHGDRSIKCLKFGPALAQIASFFKQDFGAL</sequence>
<keyword evidence="3" id="KW-0547">Nucleotide-binding</keyword>
<dbReference type="CDD" id="cd18788">
    <property type="entry name" value="SF2_C_XPD"/>
    <property type="match status" value="1"/>
</dbReference>
<dbReference type="GO" id="GO:0005634">
    <property type="term" value="C:nucleus"/>
    <property type="evidence" value="ECO:0007669"/>
    <property type="project" value="TreeGrafter"/>
</dbReference>
<keyword evidence="4" id="KW-1185">Reference proteome</keyword>
<dbReference type="EMBL" id="JANBUW010000355">
    <property type="protein sequence ID" value="KAJ2847240.1"/>
    <property type="molecule type" value="Genomic_DNA"/>
</dbReference>
<evidence type="ECO:0000256" key="1">
    <source>
        <dbReference type="SAM" id="SignalP"/>
    </source>
</evidence>
<dbReference type="PANTHER" id="PTHR11472">
    <property type="entry name" value="DNA REPAIR DEAD HELICASE RAD3/XP-D SUBFAMILY MEMBER"/>
    <property type="match status" value="1"/>
</dbReference>
<protein>
    <submittedName>
        <fullName evidence="3">DEAD H (Asp-Glu-Ala-Asp His) box helicase 11</fullName>
    </submittedName>
</protein>
<name>A0A9W8LWQ4_9FUNG</name>
<dbReference type="Proteomes" id="UP001139887">
    <property type="component" value="Unassembled WGS sequence"/>
</dbReference>
<dbReference type="GO" id="GO:0003676">
    <property type="term" value="F:nucleic acid binding"/>
    <property type="evidence" value="ECO:0007669"/>
    <property type="project" value="InterPro"/>
</dbReference>
<organism evidence="3 4">
    <name type="scientific">Coemansia brasiliensis</name>
    <dbReference type="NCBI Taxonomy" id="2650707"/>
    <lineage>
        <taxon>Eukaryota</taxon>
        <taxon>Fungi</taxon>
        <taxon>Fungi incertae sedis</taxon>
        <taxon>Zoopagomycota</taxon>
        <taxon>Kickxellomycotina</taxon>
        <taxon>Kickxellomycetes</taxon>
        <taxon>Kickxellales</taxon>
        <taxon>Kickxellaceae</taxon>
        <taxon>Coemansia</taxon>
    </lineage>
</organism>
<dbReference type="PANTHER" id="PTHR11472:SF41">
    <property type="entry name" value="ATP-DEPENDENT DNA HELICASE DDX11-RELATED"/>
    <property type="match status" value="1"/>
</dbReference>
<reference evidence="3" key="1">
    <citation type="submission" date="2022-07" db="EMBL/GenBank/DDBJ databases">
        <title>Phylogenomic reconstructions and comparative analyses of Kickxellomycotina fungi.</title>
        <authorList>
            <person name="Reynolds N.K."/>
            <person name="Stajich J.E."/>
            <person name="Barry K."/>
            <person name="Grigoriev I.V."/>
            <person name="Crous P."/>
            <person name="Smith M.E."/>
        </authorList>
    </citation>
    <scope>NUCLEOTIDE SEQUENCE</scope>
    <source>
        <strain evidence="3">NRRL 1566</strain>
    </source>
</reference>
<dbReference type="InterPro" id="IPR006555">
    <property type="entry name" value="ATP-dep_Helicase_C"/>
</dbReference>
<dbReference type="GO" id="GO:0006139">
    <property type="term" value="P:nucleobase-containing compound metabolic process"/>
    <property type="evidence" value="ECO:0007669"/>
    <property type="project" value="InterPro"/>
</dbReference>
<dbReference type="NCBIfam" id="TIGR00604">
    <property type="entry name" value="rad3"/>
    <property type="match status" value="1"/>
</dbReference>
<dbReference type="Pfam" id="PF13307">
    <property type="entry name" value="Helicase_C_2"/>
    <property type="match status" value="1"/>
</dbReference>
<dbReference type="AlphaFoldDB" id="A0A9W8LWQ4"/>
<proteinExistence type="predicted"/>
<feature type="signal peptide" evidence="1">
    <location>
        <begin position="1"/>
        <end position="32"/>
    </location>
</feature>
<dbReference type="InterPro" id="IPR045028">
    <property type="entry name" value="DinG/Rad3-like"/>
</dbReference>
<evidence type="ECO:0000313" key="3">
    <source>
        <dbReference type="EMBL" id="KAJ2847240.1"/>
    </source>
</evidence>
<dbReference type="GO" id="GO:0003678">
    <property type="term" value="F:DNA helicase activity"/>
    <property type="evidence" value="ECO:0007669"/>
    <property type="project" value="InterPro"/>
</dbReference>
<evidence type="ECO:0000313" key="4">
    <source>
        <dbReference type="Proteomes" id="UP001139887"/>
    </source>
</evidence>